<evidence type="ECO:0000259" key="3">
    <source>
        <dbReference type="Pfam" id="PF22113"/>
    </source>
</evidence>
<evidence type="ECO:0000256" key="2">
    <source>
        <dbReference type="SAM" id="SignalP"/>
    </source>
</evidence>
<keyword evidence="2" id="KW-0732">Signal</keyword>
<comment type="caution">
    <text evidence="4">The sequence shown here is derived from an EMBL/GenBank/DDBJ whole genome shotgun (WGS) entry which is preliminary data.</text>
</comment>
<dbReference type="RefSeq" id="WP_173131539.1">
    <property type="nucleotide sequence ID" value="NZ_JABRWJ010000010.1"/>
</dbReference>
<sequence>MKPAFARSARFGFAALAFALIAGCGGGGGGESTPPPPTTPPPTAEPPPVAMPTGTSPVTLTANTPPATFAALAPKVTIGKVTIAGGPPTVDFAVTDVDGNAIIGLGSTAKSATASVASYPNIAFSLAKLVPGSNGSPSKWVSYIVTTVPSTTAAAAPTRPTTDNTGTLVDNRNGTYKYMFYRDVTKVKDAVAAMTVSGSNNKADLGDLTYDANLTHRLTLQLSGNAPGTGTNTANAVQVTPGVPLVKPVDAIHDFIPATGKPVGAGDASREIVATAKCNECHQKLGGIPGDSPESSGAGFHGGSRNETRYCVVCHTDQRKYGRSEAKYDAATRKFTSNTEVVDGRAVGDLPNHIHKTHMGAHLAKQNYNYGGVQYNHVKFPQDIRNCTKCHDGSTTSTAKTAQGDNWKNVPSRLACGACHDGINFATGKGVTIADAAKGLASSTHGHVGGAQGDDSLCALCHKPAAIDLAHLPVTPPSASNSLLAGGTNSNTNAAWIASNTSRLPPGAIKVSYDIKSVALNAGRNPVMVFRMLQNGARADFNTGAKAELWDNFMGAPSVYFVFAVPQDGVAAPADFNASVSSYLRSLWNGSASGTAKGTLAGPDADGYYTATLTGATIPASAVMLTGGLGYSYSVINTLPLTQTNLADYPVAAATATSGLNPAMPNKTGGLIVIAPNAQKVADGFSGRRAVVEDKRCNNCHQELGTFTEEAFHGGQRNDGTTCSWCHTPNRTSSGWAADSTSFVHSIHGGNKREVPFTWHALSTTESFADIKYPGVLKQCEGCHLPGTYDFSATASANALPNRLHRGAATGTFSSTASALSLFSMSPYITKDFAYGGGFSFNVGTGATTAAAPTTLVNSPIATACVACHDSSLAISHMRTNGGSFYAPRSEALARGEQCMLCHAQGKVADIKVMHEK</sequence>
<feature type="signal peptide" evidence="2">
    <location>
        <begin position="1"/>
        <end position="19"/>
    </location>
</feature>
<feature type="domain" description="Outer membrane cytochrome MtrC/MtrF-like" evidence="3">
    <location>
        <begin position="689"/>
        <end position="916"/>
    </location>
</feature>
<dbReference type="NCBIfam" id="TIGR03507">
    <property type="entry name" value="decahem_SO1788"/>
    <property type="match status" value="1"/>
</dbReference>
<keyword evidence="5" id="KW-1185">Reference proteome</keyword>
<organism evidence="4 5">
    <name type="scientific">Pseudaquabacterium terrae</name>
    <dbReference type="NCBI Taxonomy" id="2732868"/>
    <lineage>
        <taxon>Bacteria</taxon>
        <taxon>Pseudomonadati</taxon>
        <taxon>Pseudomonadota</taxon>
        <taxon>Betaproteobacteria</taxon>
        <taxon>Burkholderiales</taxon>
        <taxon>Sphaerotilaceae</taxon>
        <taxon>Pseudaquabacterium</taxon>
    </lineage>
</organism>
<dbReference type="Proteomes" id="UP000737171">
    <property type="component" value="Unassembled WGS sequence"/>
</dbReference>
<evidence type="ECO:0000313" key="5">
    <source>
        <dbReference type="Proteomes" id="UP000737171"/>
    </source>
</evidence>
<protein>
    <submittedName>
        <fullName evidence="4">OmcA/MtrC family decaheme c-type cytochrome</fullName>
    </submittedName>
</protein>
<accession>A0ABX2ERA6</accession>
<name>A0ABX2ERA6_9BURK</name>
<feature type="chain" id="PRO_5045814655" evidence="2">
    <location>
        <begin position="20"/>
        <end position="917"/>
    </location>
</feature>
<dbReference type="Gene3D" id="1.10.720.180">
    <property type="match status" value="1"/>
</dbReference>
<proteinExistence type="predicted"/>
<dbReference type="EMBL" id="JABRWJ010000010">
    <property type="protein sequence ID" value="NRF71077.1"/>
    <property type="molecule type" value="Genomic_DNA"/>
</dbReference>
<dbReference type="Pfam" id="PF22113">
    <property type="entry name" value="Mtrc-MtrF_II-IV_dom"/>
    <property type="match status" value="2"/>
</dbReference>
<dbReference type="SUPFAM" id="SSF48695">
    <property type="entry name" value="Multiheme cytochromes"/>
    <property type="match status" value="1"/>
</dbReference>
<dbReference type="InterPro" id="IPR020014">
    <property type="entry name" value="Decahaem_cyt-c_OmcA/MtrC"/>
</dbReference>
<dbReference type="InterPro" id="IPR036280">
    <property type="entry name" value="Multihaem_cyt_sf"/>
</dbReference>
<feature type="domain" description="Outer membrane cytochrome MtrC/MtrF-like" evidence="3">
    <location>
        <begin position="270"/>
        <end position="467"/>
    </location>
</feature>
<evidence type="ECO:0000313" key="4">
    <source>
        <dbReference type="EMBL" id="NRF71077.1"/>
    </source>
</evidence>
<feature type="region of interest" description="Disordered" evidence="1">
    <location>
        <begin position="27"/>
        <end position="55"/>
    </location>
</feature>
<dbReference type="InterPro" id="IPR054337">
    <property type="entry name" value="Mtrc-MtrF-like_dom_II/IV"/>
</dbReference>
<dbReference type="PROSITE" id="PS51257">
    <property type="entry name" value="PROKAR_LIPOPROTEIN"/>
    <property type="match status" value="1"/>
</dbReference>
<reference evidence="4 5" key="1">
    <citation type="submission" date="2020-05" db="EMBL/GenBank/DDBJ databases">
        <title>Aquincola sp. isolate from soil.</title>
        <authorList>
            <person name="Han J."/>
            <person name="Kim D.-U."/>
        </authorList>
    </citation>
    <scope>NUCLEOTIDE SEQUENCE [LARGE SCALE GENOMIC DNA]</scope>
    <source>
        <strain evidence="4 5">S2</strain>
    </source>
</reference>
<gene>
    <name evidence="4" type="ORF">HLB44_29145</name>
</gene>
<feature type="compositionally biased region" description="Pro residues" evidence="1">
    <location>
        <begin position="33"/>
        <end position="50"/>
    </location>
</feature>
<evidence type="ECO:0000256" key="1">
    <source>
        <dbReference type="SAM" id="MobiDB-lite"/>
    </source>
</evidence>